<name>A0ABU1SX55_9HYPH</name>
<dbReference type="InterPro" id="IPR029068">
    <property type="entry name" value="Glyas_Bleomycin-R_OHBP_Dase"/>
</dbReference>
<dbReference type="PANTHER" id="PTHR36503">
    <property type="entry name" value="BLR2520 PROTEIN"/>
    <property type="match status" value="1"/>
</dbReference>
<dbReference type="Proteomes" id="UP001250791">
    <property type="component" value="Unassembled WGS sequence"/>
</dbReference>
<dbReference type="EMBL" id="JAVDUP010000008">
    <property type="protein sequence ID" value="MDR6903547.1"/>
    <property type="molecule type" value="Genomic_DNA"/>
</dbReference>
<dbReference type="CDD" id="cd06587">
    <property type="entry name" value="VOC"/>
    <property type="match status" value="1"/>
</dbReference>
<dbReference type="InterPro" id="IPR037523">
    <property type="entry name" value="VOC_core"/>
</dbReference>
<evidence type="ECO:0000313" key="3">
    <source>
        <dbReference type="Proteomes" id="UP001250791"/>
    </source>
</evidence>
<accession>A0ABU1SX55</accession>
<dbReference type="RefSeq" id="WP_310234846.1">
    <property type="nucleotide sequence ID" value="NZ_JAVDUP010000008.1"/>
</dbReference>
<protein>
    <submittedName>
        <fullName evidence="2">Catechol 2,3-dioxygenase-like lactoylglutathione lyase family enzyme</fullName>
    </submittedName>
</protein>
<reference evidence="2 3" key="1">
    <citation type="submission" date="2023-07" db="EMBL/GenBank/DDBJ databases">
        <title>Sorghum-associated microbial communities from plants grown in Nebraska, USA.</title>
        <authorList>
            <person name="Schachtman D."/>
        </authorList>
    </citation>
    <scope>NUCLEOTIDE SEQUENCE [LARGE SCALE GENOMIC DNA]</scope>
    <source>
        <strain evidence="2 3">3199</strain>
    </source>
</reference>
<sequence length="145" mass="15719">MTAFAQLNPITDLCFLVEDIERATAFYVERMGFKPRRRAPGFADFSGAGVTLALWEIGHIAENTGVSSLRAPAGVHKACAAVELSSPAAVDMAYEELKAAGVVFQGPPQDYSWNARCCYFADPDDNLWELYAWADGGPIGDIDPN</sequence>
<proteinExistence type="predicted"/>
<dbReference type="SUPFAM" id="SSF54593">
    <property type="entry name" value="Glyoxalase/Bleomycin resistance protein/Dihydroxybiphenyl dioxygenase"/>
    <property type="match status" value="1"/>
</dbReference>
<organism evidence="2 3">
    <name type="scientific">Rhizobium miluonense</name>
    <dbReference type="NCBI Taxonomy" id="411945"/>
    <lineage>
        <taxon>Bacteria</taxon>
        <taxon>Pseudomonadati</taxon>
        <taxon>Pseudomonadota</taxon>
        <taxon>Alphaproteobacteria</taxon>
        <taxon>Hyphomicrobiales</taxon>
        <taxon>Rhizobiaceae</taxon>
        <taxon>Rhizobium/Agrobacterium group</taxon>
        <taxon>Rhizobium</taxon>
    </lineage>
</organism>
<evidence type="ECO:0000259" key="1">
    <source>
        <dbReference type="PROSITE" id="PS51819"/>
    </source>
</evidence>
<dbReference type="Pfam" id="PF00903">
    <property type="entry name" value="Glyoxalase"/>
    <property type="match status" value="1"/>
</dbReference>
<dbReference type="PANTHER" id="PTHR36503:SF3">
    <property type="entry name" value="BLR0126 PROTEIN"/>
    <property type="match status" value="1"/>
</dbReference>
<keyword evidence="3" id="KW-1185">Reference proteome</keyword>
<gene>
    <name evidence="2" type="ORF">J2W52_005180</name>
</gene>
<dbReference type="PROSITE" id="PS51819">
    <property type="entry name" value="VOC"/>
    <property type="match status" value="1"/>
</dbReference>
<feature type="domain" description="VOC" evidence="1">
    <location>
        <begin position="6"/>
        <end position="133"/>
    </location>
</feature>
<evidence type="ECO:0000313" key="2">
    <source>
        <dbReference type="EMBL" id="MDR6903547.1"/>
    </source>
</evidence>
<dbReference type="Gene3D" id="3.10.180.10">
    <property type="entry name" value="2,3-Dihydroxybiphenyl 1,2-Dioxygenase, domain 1"/>
    <property type="match status" value="1"/>
</dbReference>
<dbReference type="InterPro" id="IPR004360">
    <property type="entry name" value="Glyas_Fos-R_dOase_dom"/>
</dbReference>
<comment type="caution">
    <text evidence="2">The sequence shown here is derived from an EMBL/GenBank/DDBJ whole genome shotgun (WGS) entry which is preliminary data.</text>
</comment>